<dbReference type="OrthoDB" id="795069at2"/>
<dbReference type="EMBL" id="PCMW01000104">
    <property type="protein sequence ID" value="PDS22287.1"/>
    <property type="molecule type" value="Genomic_DNA"/>
</dbReference>
<dbReference type="RefSeq" id="WP_097554825.1">
    <property type="nucleotide sequence ID" value="NZ_PCMW01000104.1"/>
</dbReference>
<reference evidence="1 2" key="1">
    <citation type="submission" date="2017-09" db="EMBL/GenBank/DDBJ databases">
        <title>Whole genomes of Flavobacteriaceae.</title>
        <authorList>
            <person name="Stine C."/>
            <person name="Li C."/>
            <person name="Tadesse D."/>
        </authorList>
    </citation>
    <scope>NUCLEOTIDE SEQUENCE [LARGE SCALE GENOMIC DNA]</scope>
    <source>
        <strain evidence="1 2">ATCC 35036</strain>
    </source>
</reference>
<accession>A0A2H3K8X3</accession>
<comment type="caution">
    <text evidence="1">The sequence shown here is derived from an EMBL/GenBank/DDBJ whole genome shotgun (WGS) entry which is preliminary data.</text>
</comment>
<dbReference type="Proteomes" id="UP000220828">
    <property type="component" value="Unassembled WGS sequence"/>
</dbReference>
<dbReference type="AlphaFoldDB" id="A0A2H3K8X3"/>
<proteinExistence type="predicted"/>
<organism evidence="1 2">
    <name type="scientific">Flavobacterium branchiophilum</name>
    <dbReference type="NCBI Taxonomy" id="55197"/>
    <lineage>
        <taxon>Bacteria</taxon>
        <taxon>Pseudomonadati</taxon>
        <taxon>Bacteroidota</taxon>
        <taxon>Flavobacteriia</taxon>
        <taxon>Flavobacteriales</taxon>
        <taxon>Flavobacteriaceae</taxon>
        <taxon>Flavobacterium</taxon>
    </lineage>
</organism>
<protein>
    <submittedName>
        <fullName evidence="1">Uncharacterized protein</fullName>
    </submittedName>
</protein>
<evidence type="ECO:0000313" key="1">
    <source>
        <dbReference type="EMBL" id="PDS22287.1"/>
    </source>
</evidence>
<name>A0A2H3K8X3_9FLAO</name>
<gene>
    <name evidence="1" type="ORF">B0A77_13865</name>
</gene>
<sequence length="295" mass="34752">MFDSLSFQVENFERKDFNKLISDFIQKSPLDKGDWYQTDWQNLRINYFPNQKKIKISNSLHKFYNSEIAGLGRFNHNDFTFEQVNETINYFENAFNRSSKEMKLLGRFEYGLNINTQSVKPFDIIDRYQSIVTTATNSFNLMYRRFQKSTCKFCSFTHYTVKCYDKMKEMGVSGDNILRFEIVNHSSVRTKQVFGKKDVSLEDLLDKSTWDNCHKYMINSYDSIRMLGFPCDGVSNYTKSLCYSFATLNKDYKRHLNKIIGELKIAHDTIKNSSSNPHSMVRDGLINNYQKLLLN</sequence>
<evidence type="ECO:0000313" key="2">
    <source>
        <dbReference type="Proteomes" id="UP000220828"/>
    </source>
</evidence>